<dbReference type="GO" id="GO:0000981">
    <property type="term" value="F:DNA-binding transcription factor activity, RNA polymerase II-specific"/>
    <property type="evidence" value="ECO:0007669"/>
    <property type="project" value="TreeGrafter"/>
</dbReference>
<comment type="similarity">
    <text evidence="2">Belongs to the krueppel C2H2-type zinc-finger protein family.</text>
</comment>
<dbReference type="FunFam" id="3.30.160.60:FF:002737">
    <property type="entry name" value="AGAP008430-PA"/>
    <property type="match status" value="1"/>
</dbReference>
<feature type="domain" description="C2H2-type" evidence="12">
    <location>
        <begin position="151"/>
        <end position="178"/>
    </location>
</feature>
<dbReference type="GO" id="GO:0003677">
    <property type="term" value="F:DNA binding"/>
    <property type="evidence" value="ECO:0007669"/>
    <property type="project" value="UniProtKB-KW"/>
</dbReference>
<evidence type="ECO:0000256" key="4">
    <source>
        <dbReference type="ARBA" id="ARBA00022737"/>
    </source>
</evidence>
<keyword evidence="7" id="KW-0805">Transcription regulation</keyword>
<dbReference type="GO" id="GO:0005634">
    <property type="term" value="C:nucleus"/>
    <property type="evidence" value="ECO:0007669"/>
    <property type="project" value="UniProtKB-SubCell"/>
</dbReference>
<proteinExistence type="inferred from homology"/>
<dbReference type="STRING" id="80972.ENSAOCP00000028712"/>
<accession>A0A3Q1CLH3</accession>
<evidence type="ECO:0000313" key="13">
    <source>
        <dbReference type="Ensembl" id="ENSAOCP00000028712.2"/>
    </source>
</evidence>
<dbReference type="InterPro" id="IPR013087">
    <property type="entry name" value="Znf_C2H2_type"/>
</dbReference>
<evidence type="ECO:0000313" key="14">
    <source>
        <dbReference type="Proteomes" id="UP001501940"/>
    </source>
</evidence>
<evidence type="ECO:0000256" key="5">
    <source>
        <dbReference type="ARBA" id="ARBA00022771"/>
    </source>
</evidence>
<keyword evidence="9" id="KW-0804">Transcription</keyword>
<dbReference type="AlphaFoldDB" id="A0A3Q1CLH3"/>
<dbReference type="PROSITE" id="PS00028">
    <property type="entry name" value="ZINC_FINGER_C2H2_1"/>
    <property type="match status" value="6"/>
</dbReference>
<keyword evidence="3" id="KW-0479">Metal-binding</keyword>
<feature type="domain" description="C2H2-type" evidence="12">
    <location>
        <begin position="311"/>
        <end position="338"/>
    </location>
</feature>
<evidence type="ECO:0000256" key="2">
    <source>
        <dbReference type="ARBA" id="ARBA00006991"/>
    </source>
</evidence>
<dbReference type="OMA" id="QCLKCFP"/>
<name>A0A3Q1CLH3_AMPOC</name>
<reference evidence="13 14" key="1">
    <citation type="submission" date="2022-01" db="EMBL/GenBank/DDBJ databases">
        <title>A chromosome-scale genome assembly of the false clownfish, Amphiprion ocellaris.</title>
        <authorList>
            <person name="Ryu T."/>
        </authorList>
    </citation>
    <scope>NUCLEOTIDE SEQUENCE [LARGE SCALE GENOMIC DNA]</scope>
</reference>
<dbReference type="SMART" id="SM00355">
    <property type="entry name" value="ZnF_C2H2"/>
    <property type="match status" value="6"/>
</dbReference>
<dbReference type="PANTHER" id="PTHR24394">
    <property type="entry name" value="ZINC FINGER PROTEIN"/>
    <property type="match status" value="1"/>
</dbReference>
<feature type="domain" description="C2H2-type" evidence="12">
    <location>
        <begin position="370"/>
        <end position="397"/>
    </location>
</feature>
<dbReference type="FunFam" id="3.30.160.60:FF:000325">
    <property type="entry name" value="ZFP90 zinc finger protein"/>
    <property type="match status" value="1"/>
</dbReference>
<evidence type="ECO:0000256" key="3">
    <source>
        <dbReference type="ARBA" id="ARBA00022723"/>
    </source>
</evidence>
<dbReference type="SUPFAM" id="SSF57667">
    <property type="entry name" value="beta-beta-alpha zinc fingers"/>
    <property type="match status" value="4"/>
</dbReference>
<feature type="domain" description="C2H2-type" evidence="12">
    <location>
        <begin position="179"/>
        <end position="206"/>
    </location>
</feature>
<keyword evidence="5 11" id="KW-0863">Zinc-finger</keyword>
<dbReference type="FunFam" id="3.30.160.60:FF:000624">
    <property type="entry name" value="zinc finger protein 697"/>
    <property type="match status" value="1"/>
</dbReference>
<evidence type="ECO:0000256" key="8">
    <source>
        <dbReference type="ARBA" id="ARBA00023125"/>
    </source>
</evidence>
<evidence type="ECO:0000256" key="10">
    <source>
        <dbReference type="ARBA" id="ARBA00023242"/>
    </source>
</evidence>
<evidence type="ECO:0000256" key="6">
    <source>
        <dbReference type="ARBA" id="ARBA00022833"/>
    </source>
</evidence>
<dbReference type="PROSITE" id="PS50157">
    <property type="entry name" value="ZINC_FINGER_C2H2_2"/>
    <property type="match status" value="6"/>
</dbReference>
<keyword evidence="10" id="KW-0539">Nucleus</keyword>
<dbReference type="InterPro" id="IPR036236">
    <property type="entry name" value="Znf_C2H2_sf"/>
</dbReference>
<dbReference type="Pfam" id="PF13894">
    <property type="entry name" value="zf-C2H2_4"/>
    <property type="match status" value="1"/>
</dbReference>
<sequence length="431" mass="49548">MEIKTDAVEEPEQPLKSSVCFRFIEQEQQFFTQKGLKPFQCEICNRAFRLEVNLIRHHKIHSNQTELVRSPTPVHNSNTVNGSNSEIIKHLPGSSSADLVVLGVNVKTETQNDICSDDNGTLNQDADITSTENQNKTCPAIRKPQRIPTIHQCHSCSKGFLSLSKLQRHMMIHTGQRPFGCDICGKTFRQKTHLRVHYRTHAWSKYHKQRSLYIKRPPSGVSWFNTKMATDVPVQGMMGQKKDYLRNSDVSSVNHLDQAILMMNDQTKDNREPENTLTLQNAVVHVRKVSNVTVKKTQTVKSVQNPGNIQHKCFQCLKCFPSASKLQRHEMVHTGLRPFCCLICGKTFRQAPHLKTHERTHLTFKKRRLHICRICCKNFSSPYKLSRHLVTHSGIRPYRCILCNKTFTQKVTPKYLLLLLHSTNVQELSHI</sequence>
<feature type="domain" description="C2H2-type" evidence="12">
    <location>
        <begin position="39"/>
        <end position="66"/>
    </location>
</feature>
<dbReference type="Ensembl" id="ENSAOCT00000022114.2">
    <property type="protein sequence ID" value="ENSAOCP00000028712.2"/>
    <property type="gene ID" value="ENSAOCG00000018533.2"/>
</dbReference>
<reference evidence="13" key="2">
    <citation type="submission" date="2025-08" db="UniProtKB">
        <authorList>
            <consortium name="Ensembl"/>
        </authorList>
    </citation>
    <scope>IDENTIFICATION</scope>
</reference>
<dbReference type="GeneTree" id="ENSGT01150000286958"/>
<keyword evidence="6" id="KW-0862">Zinc</keyword>
<protein>
    <recommendedName>
        <fullName evidence="12">C2H2-type domain-containing protein</fullName>
    </recommendedName>
</protein>
<organism evidence="13 14">
    <name type="scientific">Amphiprion ocellaris</name>
    <name type="common">Clown anemonefish</name>
    <dbReference type="NCBI Taxonomy" id="80972"/>
    <lineage>
        <taxon>Eukaryota</taxon>
        <taxon>Metazoa</taxon>
        <taxon>Chordata</taxon>
        <taxon>Craniata</taxon>
        <taxon>Vertebrata</taxon>
        <taxon>Euteleostomi</taxon>
        <taxon>Actinopterygii</taxon>
        <taxon>Neopterygii</taxon>
        <taxon>Teleostei</taxon>
        <taxon>Neoteleostei</taxon>
        <taxon>Acanthomorphata</taxon>
        <taxon>Ovalentaria</taxon>
        <taxon>Pomacentridae</taxon>
        <taxon>Amphiprion</taxon>
    </lineage>
</organism>
<dbReference type="PANTHER" id="PTHR24394:SF29">
    <property type="entry name" value="MYONEURIN"/>
    <property type="match status" value="1"/>
</dbReference>
<dbReference type="Proteomes" id="UP001501940">
    <property type="component" value="Chromosome 20"/>
</dbReference>
<reference evidence="13" key="3">
    <citation type="submission" date="2025-09" db="UniProtKB">
        <authorList>
            <consortium name="Ensembl"/>
        </authorList>
    </citation>
    <scope>IDENTIFICATION</scope>
</reference>
<keyword evidence="8" id="KW-0238">DNA-binding</keyword>
<dbReference type="Gene3D" id="3.30.160.60">
    <property type="entry name" value="Classic Zinc Finger"/>
    <property type="match status" value="6"/>
</dbReference>
<feature type="domain" description="C2H2-type" evidence="12">
    <location>
        <begin position="339"/>
        <end position="366"/>
    </location>
</feature>
<evidence type="ECO:0000256" key="7">
    <source>
        <dbReference type="ARBA" id="ARBA00023015"/>
    </source>
</evidence>
<comment type="subcellular location">
    <subcellularLocation>
        <location evidence="1">Nucleus</location>
    </subcellularLocation>
</comment>
<keyword evidence="14" id="KW-1185">Reference proteome</keyword>
<evidence type="ECO:0000256" key="11">
    <source>
        <dbReference type="PROSITE-ProRule" id="PRU00042"/>
    </source>
</evidence>
<dbReference type="GO" id="GO:0008270">
    <property type="term" value="F:zinc ion binding"/>
    <property type="evidence" value="ECO:0007669"/>
    <property type="project" value="UniProtKB-KW"/>
</dbReference>
<dbReference type="Pfam" id="PF00096">
    <property type="entry name" value="zf-C2H2"/>
    <property type="match status" value="3"/>
</dbReference>
<evidence type="ECO:0000256" key="9">
    <source>
        <dbReference type="ARBA" id="ARBA00023163"/>
    </source>
</evidence>
<evidence type="ECO:0000259" key="12">
    <source>
        <dbReference type="PROSITE" id="PS50157"/>
    </source>
</evidence>
<keyword evidence="4" id="KW-0677">Repeat</keyword>
<evidence type="ECO:0000256" key="1">
    <source>
        <dbReference type="ARBA" id="ARBA00004123"/>
    </source>
</evidence>